<sequence length="82" mass="8849">MSGRAVVPIDRGFSVRSRPSGGIYAASSSIPSQLLSSDGFGSPRDSAHTPPGVIVKMDTLTRTRTSIRSEYLLHFCMTLNSY</sequence>
<proteinExistence type="predicted"/>
<dbReference type="WBParaSite" id="Hba_19075">
    <property type="protein sequence ID" value="Hba_19075"/>
    <property type="gene ID" value="Hba_19075"/>
</dbReference>
<dbReference type="AlphaFoldDB" id="A0A1I7XP07"/>
<evidence type="ECO:0000313" key="2">
    <source>
        <dbReference type="WBParaSite" id="Hba_19075"/>
    </source>
</evidence>
<dbReference type="Proteomes" id="UP000095283">
    <property type="component" value="Unplaced"/>
</dbReference>
<keyword evidence="1" id="KW-1185">Reference proteome</keyword>
<reference evidence="2" key="1">
    <citation type="submission" date="2016-11" db="UniProtKB">
        <authorList>
            <consortium name="WormBaseParasite"/>
        </authorList>
    </citation>
    <scope>IDENTIFICATION</scope>
</reference>
<evidence type="ECO:0000313" key="1">
    <source>
        <dbReference type="Proteomes" id="UP000095283"/>
    </source>
</evidence>
<organism evidence="1 2">
    <name type="scientific">Heterorhabditis bacteriophora</name>
    <name type="common">Entomopathogenic nematode worm</name>
    <dbReference type="NCBI Taxonomy" id="37862"/>
    <lineage>
        <taxon>Eukaryota</taxon>
        <taxon>Metazoa</taxon>
        <taxon>Ecdysozoa</taxon>
        <taxon>Nematoda</taxon>
        <taxon>Chromadorea</taxon>
        <taxon>Rhabditida</taxon>
        <taxon>Rhabditina</taxon>
        <taxon>Rhabditomorpha</taxon>
        <taxon>Strongyloidea</taxon>
        <taxon>Heterorhabditidae</taxon>
        <taxon>Heterorhabditis</taxon>
    </lineage>
</organism>
<accession>A0A1I7XP07</accession>
<protein>
    <submittedName>
        <fullName evidence="2">Uncharacterized protein</fullName>
    </submittedName>
</protein>
<name>A0A1I7XP07_HETBA</name>